<keyword evidence="1" id="KW-0812">Transmembrane</keyword>
<evidence type="ECO:0000313" key="2">
    <source>
        <dbReference type="EMBL" id="KAH6609275.1"/>
    </source>
</evidence>
<dbReference type="EMBL" id="JAIWOZ010000002">
    <property type="protein sequence ID" value="KAH6609275.1"/>
    <property type="molecule type" value="Genomic_DNA"/>
</dbReference>
<reference evidence="2" key="1">
    <citation type="submission" date="2021-08" db="EMBL/GenBank/DDBJ databases">
        <title>Chromosome-Level Trichoderma cornu-damae using Hi-C Data.</title>
        <authorList>
            <person name="Kim C.S."/>
        </authorList>
    </citation>
    <scope>NUCLEOTIDE SEQUENCE</scope>
    <source>
        <strain evidence="2">KA19-0412C</strain>
    </source>
</reference>
<proteinExistence type="predicted"/>
<organism evidence="2 3">
    <name type="scientific">Trichoderma cornu-damae</name>
    <dbReference type="NCBI Taxonomy" id="654480"/>
    <lineage>
        <taxon>Eukaryota</taxon>
        <taxon>Fungi</taxon>
        <taxon>Dikarya</taxon>
        <taxon>Ascomycota</taxon>
        <taxon>Pezizomycotina</taxon>
        <taxon>Sordariomycetes</taxon>
        <taxon>Hypocreomycetidae</taxon>
        <taxon>Hypocreales</taxon>
        <taxon>Hypocreaceae</taxon>
        <taxon>Trichoderma</taxon>
    </lineage>
</organism>
<evidence type="ECO:0000256" key="1">
    <source>
        <dbReference type="SAM" id="Phobius"/>
    </source>
</evidence>
<feature type="transmembrane region" description="Helical" evidence="1">
    <location>
        <begin position="6"/>
        <end position="27"/>
    </location>
</feature>
<keyword evidence="1" id="KW-0472">Membrane</keyword>
<accession>A0A9P8QN07</accession>
<dbReference type="Proteomes" id="UP000827724">
    <property type="component" value="Unassembled WGS sequence"/>
</dbReference>
<keyword evidence="1" id="KW-1133">Transmembrane helix</keyword>
<comment type="caution">
    <text evidence="2">The sequence shown here is derived from an EMBL/GenBank/DDBJ whole genome shotgun (WGS) entry which is preliminary data.</text>
</comment>
<evidence type="ECO:0000313" key="3">
    <source>
        <dbReference type="Proteomes" id="UP000827724"/>
    </source>
</evidence>
<sequence length="133" mass="14812">MALNIIVLLAATIVPLFSLWPEALIAAGARRWLDRKGLAASRHQAPHVQNFQASFLTVSPQPRQKLCPRSKVIPKRVGHRVWRLEARRNVPYDTTICDLRVHTTSELVATGEACREVLLGLLARTGDRESAIS</sequence>
<name>A0A9P8QN07_9HYPO</name>
<gene>
    <name evidence="2" type="ORF">Trco_002621</name>
</gene>
<protein>
    <submittedName>
        <fullName evidence="2">Uncharacterized protein</fullName>
    </submittedName>
</protein>
<keyword evidence="3" id="KW-1185">Reference proteome</keyword>
<dbReference type="AlphaFoldDB" id="A0A9P8QN07"/>